<keyword evidence="2" id="KW-0812">Transmembrane</keyword>
<keyword evidence="2" id="KW-1133">Transmembrane helix</keyword>
<evidence type="ECO:0000256" key="1">
    <source>
        <dbReference type="SAM" id="MobiDB-lite"/>
    </source>
</evidence>
<evidence type="ECO:0000256" key="2">
    <source>
        <dbReference type="SAM" id="Phobius"/>
    </source>
</evidence>
<evidence type="ECO:0000313" key="3">
    <source>
        <dbReference type="EMBL" id="GAA4677417.1"/>
    </source>
</evidence>
<name>A0ABP8W143_9ACTN</name>
<proteinExistence type="predicted"/>
<dbReference type="Proteomes" id="UP001500621">
    <property type="component" value="Unassembled WGS sequence"/>
</dbReference>
<evidence type="ECO:0000313" key="4">
    <source>
        <dbReference type="Proteomes" id="UP001500621"/>
    </source>
</evidence>
<dbReference type="EMBL" id="BAABIM010000001">
    <property type="protein sequence ID" value="GAA4677417.1"/>
    <property type="molecule type" value="Genomic_DNA"/>
</dbReference>
<reference evidence="4" key="1">
    <citation type="journal article" date="2019" name="Int. J. Syst. Evol. Microbiol.">
        <title>The Global Catalogue of Microorganisms (GCM) 10K type strain sequencing project: providing services to taxonomists for standard genome sequencing and annotation.</title>
        <authorList>
            <consortium name="The Broad Institute Genomics Platform"/>
            <consortium name="The Broad Institute Genome Sequencing Center for Infectious Disease"/>
            <person name="Wu L."/>
            <person name="Ma J."/>
        </authorList>
    </citation>
    <scope>NUCLEOTIDE SEQUENCE [LARGE SCALE GENOMIC DNA]</scope>
    <source>
        <strain evidence="4">JCM 18127</strain>
    </source>
</reference>
<sequence>MNQHETPDLLDSHDPELARAFARLSTAYEAPYGADELVARRTDRLRARRRWTTALGVAAAAAVVVTAGAVVTSLPGGDSPAPLSPASEGPAGPSEPSGTSEQGEQLDLTDPEQLARLERRCAAALGDSAGQLRSAEELRRDLEAAGAPRECLGE</sequence>
<keyword evidence="2" id="KW-0472">Membrane</keyword>
<organism evidence="3 4">
    <name type="scientific">Nocardioides nanhaiensis</name>
    <dbReference type="NCBI Taxonomy" id="1476871"/>
    <lineage>
        <taxon>Bacteria</taxon>
        <taxon>Bacillati</taxon>
        <taxon>Actinomycetota</taxon>
        <taxon>Actinomycetes</taxon>
        <taxon>Propionibacteriales</taxon>
        <taxon>Nocardioidaceae</taxon>
        <taxon>Nocardioides</taxon>
    </lineage>
</organism>
<protein>
    <submittedName>
        <fullName evidence="3">Uncharacterized protein</fullName>
    </submittedName>
</protein>
<gene>
    <name evidence="3" type="ORF">GCM10023226_13330</name>
</gene>
<comment type="caution">
    <text evidence="3">The sequence shown here is derived from an EMBL/GenBank/DDBJ whole genome shotgun (WGS) entry which is preliminary data.</text>
</comment>
<feature type="transmembrane region" description="Helical" evidence="2">
    <location>
        <begin position="51"/>
        <end position="74"/>
    </location>
</feature>
<dbReference type="RefSeq" id="WP_345263902.1">
    <property type="nucleotide sequence ID" value="NZ_BAABIM010000001.1"/>
</dbReference>
<accession>A0ABP8W143</accession>
<feature type="region of interest" description="Disordered" evidence="1">
    <location>
        <begin position="72"/>
        <end position="113"/>
    </location>
</feature>
<keyword evidence="4" id="KW-1185">Reference proteome</keyword>